<dbReference type="PROSITE" id="PS51253">
    <property type="entry name" value="HTH_CENPB"/>
    <property type="match status" value="1"/>
</dbReference>
<keyword evidence="4" id="KW-1185">Reference proteome</keyword>
<accession>A0A1B8AAF5</accession>
<reference evidence="3 4" key="1">
    <citation type="submission" date="2016-06" db="EMBL/GenBank/DDBJ databases">
        <title>Living apart together: crosstalk between the core and supernumerary genomes in a fungal plant pathogen.</title>
        <authorList>
            <person name="Vanheule A."/>
            <person name="Audenaert K."/>
            <person name="Warris S."/>
            <person name="Van De Geest H."/>
            <person name="Schijlen E."/>
            <person name="Hofte M."/>
            <person name="De Saeger S."/>
            <person name="Haesaert G."/>
            <person name="Waalwijk C."/>
            <person name="Van Der Lee T."/>
        </authorList>
    </citation>
    <scope>NUCLEOTIDE SEQUENCE [LARGE SCALE GENOMIC DNA]</scope>
    <source>
        <strain evidence="3 4">2516</strain>
    </source>
</reference>
<dbReference type="AlphaFoldDB" id="A0A1B8AAF5"/>
<evidence type="ECO:0000313" key="4">
    <source>
        <dbReference type="Proteomes" id="UP000091967"/>
    </source>
</evidence>
<keyword evidence="1" id="KW-0238">DNA-binding</keyword>
<dbReference type="GO" id="GO:0003677">
    <property type="term" value="F:DNA binding"/>
    <property type="evidence" value="ECO:0007669"/>
    <property type="project" value="UniProtKB-KW"/>
</dbReference>
<gene>
    <name evidence="3" type="ORF">FPOA_26446</name>
</gene>
<dbReference type="EMBL" id="LYXU01000018">
    <property type="protein sequence ID" value="OBS17459.1"/>
    <property type="molecule type" value="Genomic_DNA"/>
</dbReference>
<comment type="caution">
    <text evidence="3">The sequence shown here is derived from an EMBL/GenBank/DDBJ whole genome shotgun (WGS) entry which is preliminary data.</text>
</comment>
<dbReference type="InterPro" id="IPR006600">
    <property type="entry name" value="HTH_CenpB_DNA-bd_dom"/>
</dbReference>
<feature type="domain" description="HTH CENPB-type" evidence="2">
    <location>
        <begin position="116"/>
        <end position="187"/>
    </location>
</feature>
<sequence length="238" mass="26972">MPSQSNLRAAQAVVLSRQRLRRGLNRDAAGRRKKPLTLRAAEARYAGSARASIGRIVKRLEAANTVDYEDVVVEQPIQESIISRPLSKEGGGKKLNNTHTIKDIKAHAIRSTVVDPKMGRPRQLTDEEEEAIVCYIIWMEKSGLPASKWEIEDAALTLRRRRDPDARPVSKMWYSRFRDDHPELAKSILKSREASRAEYEEGGVDDTKEWFQRLSDVMTKYNIGASETWNADEAGVRV</sequence>
<name>A0A1B8AAF5_FUSPO</name>
<evidence type="ECO:0000256" key="1">
    <source>
        <dbReference type="ARBA" id="ARBA00023125"/>
    </source>
</evidence>
<evidence type="ECO:0000313" key="3">
    <source>
        <dbReference type="EMBL" id="OBS17459.1"/>
    </source>
</evidence>
<proteinExistence type="predicted"/>
<dbReference type="Proteomes" id="UP000091967">
    <property type="component" value="Unassembled WGS sequence"/>
</dbReference>
<evidence type="ECO:0000259" key="2">
    <source>
        <dbReference type="PROSITE" id="PS51253"/>
    </source>
</evidence>
<protein>
    <recommendedName>
        <fullName evidence="2">HTH CENPB-type domain-containing protein</fullName>
    </recommendedName>
</protein>
<dbReference type="OrthoDB" id="4733042at2759"/>
<organism evidence="3 4">
    <name type="scientific">Fusarium poae</name>
    <dbReference type="NCBI Taxonomy" id="36050"/>
    <lineage>
        <taxon>Eukaryota</taxon>
        <taxon>Fungi</taxon>
        <taxon>Dikarya</taxon>
        <taxon>Ascomycota</taxon>
        <taxon>Pezizomycotina</taxon>
        <taxon>Sordariomycetes</taxon>
        <taxon>Hypocreomycetidae</taxon>
        <taxon>Hypocreales</taxon>
        <taxon>Nectriaceae</taxon>
        <taxon>Fusarium</taxon>
    </lineage>
</organism>